<dbReference type="RefSeq" id="WP_193518706.1">
    <property type="nucleotide sequence ID" value="NZ_BMXL01000045.1"/>
</dbReference>
<evidence type="ECO:0000313" key="2">
    <source>
        <dbReference type="Proteomes" id="UP000654947"/>
    </source>
</evidence>
<evidence type="ECO:0000313" key="1">
    <source>
        <dbReference type="EMBL" id="GHD37156.1"/>
    </source>
</evidence>
<sequence>MNLLITALIALPLVLTAVAILLSRLPDEQADLAELRAVRERKQARKEGSK</sequence>
<dbReference type="AlphaFoldDB" id="A0A919CLX6"/>
<accession>A0A919CLX6</accession>
<protein>
    <submittedName>
        <fullName evidence="1">Uncharacterized protein</fullName>
    </submittedName>
</protein>
<name>A0A919CLX6_9ACTN</name>
<dbReference type="Proteomes" id="UP000654947">
    <property type="component" value="Unassembled WGS sequence"/>
</dbReference>
<comment type="caution">
    <text evidence="1">The sequence shown here is derived from an EMBL/GenBank/DDBJ whole genome shotgun (WGS) entry which is preliminary data.</text>
</comment>
<proteinExistence type="predicted"/>
<dbReference type="EMBL" id="BMXL01000045">
    <property type="protein sequence ID" value="GHD37156.1"/>
    <property type="molecule type" value="Genomic_DNA"/>
</dbReference>
<organism evidence="1 2">
    <name type="scientific">Nocardiopsis kunsanensis</name>
    <dbReference type="NCBI Taxonomy" id="141693"/>
    <lineage>
        <taxon>Bacteria</taxon>
        <taxon>Bacillati</taxon>
        <taxon>Actinomycetota</taxon>
        <taxon>Actinomycetes</taxon>
        <taxon>Streptosporangiales</taxon>
        <taxon>Nocardiopsidaceae</taxon>
        <taxon>Nocardiopsis</taxon>
    </lineage>
</organism>
<gene>
    <name evidence="1" type="ORF">GCM10007147_44990</name>
</gene>
<reference evidence="1 2" key="1">
    <citation type="journal article" date="2014" name="Int. J. Syst. Evol. Microbiol.">
        <title>Complete genome sequence of Corynebacterium casei LMG S-19264T (=DSM 44701T), isolated from a smear-ripened cheese.</title>
        <authorList>
            <consortium name="US DOE Joint Genome Institute (JGI-PGF)"/>
            <person name="Walter F."/>
            <person name="Albersmeier A."/>
            <person name="Kalinowski J."/>
            <person name="Ruckert C."/>
        </authorList>
    </citation>
    <scope>NUCLEOTIDE SEQUENCE [LARGE SCALE GENOMIC DNA]</scope>
    <source>
        <strain evidence="1 2">KCTC 19473</strain>
    </source>
</reference>
<keyword evidence="2" id="KW-1185">Reference proteome</keyword>